<protein>
    <submittedName>
        <fullName evidence="1">Uncharacterized protein</fullName>
    </submittedName>
</protein>
<dbReference type="SUPFAM" id="SSF48452">
    <property type="entry name" value="TPR-like"/>
    <property type="match status" value="1"/>
</dbReference>
<organism evidence="1">
    <name type="scientific">marine sediment metagenome</name>
    <dbReference type="NCBI Taxonomy" id="412755"/>
    <lineage>
        <taxon>unclassified sequences</taxon>
        <taxon>metagenomes</taxon>
        <taxon>ecological metagenomes</taxon>
    </lineage>
</organism>
<name>X1TWV7_9ZZZZ</name>
<dbReference type="InterPro" id="IPR011990">
    <property type="entry name" value="TPR-like_helical_dom_sf"/>
</dbReference>
<reference evidence="1" key="1">
    <citation type="journal article" date="2014" name="Front. Microbiol.">
        <title>High frequency of phylogenetically diverse reductive dehalogenase-homologous genes in deep subseafloor sedimentary metagenomes.</title>
        <authorList>
            <person name="Kawai M."/>
            <person name="Futagami T."/>
            <person name="Toyoda A."/>
            <person name="Takaki Y."/>
            <person name="Nishi S."/>
            <person name="Hori S."/>
            <person name="Arai W."/>
            <person name="Tsubouchi T."/>
            <person name="Morono Y."/>
            <person name="Uchiyama I."/>
            <person name="Ito T."/>
            <person name="Fujiyama A."/>
            <person name="Inagaki F."/>
            <person name="Takami H."/>
        </authorList>
    </citation>
    <scope>NUCLEOTIDE SEQUENCE</scope>
    <source>
        <strain evidence="1">Expedition CK06-06</strain>
    </source>
</reference>
<dbReference type="PANTHER" id="PTHR12558:SF13">
    <property type="entry name" value="CELL DIVISION CYCLE PROTEIN 27 HOMOLOG"/>
    <property type="match status" value="1"/>
</dbReference>
<feature type="non-terminal residue" evidence="1">
    <location>
        <position position="1"/>
    </location>
</feature>
<evidence type="ECO:0000313" key="1">
    <source>
        <dbReference type="EMBL" id="GAJ09828.1"/>
    </source>
</evidence>
<dbReference type="AlphaFoldDB" id="X1TWV7"/>
<dbReference type="EMBL" id="BARW01033443">
    <property type="protein sequence ID" value="GAJ09828.1"/>
    <property type="molecule type" value="Genomic_DNA"/>
</dbReference>
<sequence length="237" mass="27469">LALQNFQQAVEIDTGFALAYAELARSNARLYYLRHDLSESRLLKSDQAADKALELGPDQPRVHLALGYYYLYAYRDHKSALKHLEIAEKDLPNDVEIITEKADILASLGRWEEYIKLLDKASELSPREPSILTDLAFGLWLSRRYNDALIACNHAIALDPELTWPYLYKAFTYWNWKGPNQESRDALTNIEVEHEWYLWSWYFQEVGEGNYEAALQLMSDETVDWGVNQKICAMPKT</sequence>
<dbReference type="SMART" id="SM00028">
    <property type="entry name" value="TPR"/>
    <property type="match status" value="2"/>
</dbReference>
<dbReference type="InterPro" id="IPR019734">
    <property type="entry name" value="TPR_rpt"/>
</dbReference>
<accession>X1TWV7</accession>
<comment type="caution">
    <text evidence="1">The sequence shown here is derived from an EMBL/GenBank/DDBJ whole genome shotgun (WGS) entry which is preliminary data.</text>
</comment>
<dbReference type="PANTHER" id="PTHR12558">
    <property type="entry name" value="CELL DIVISION CYCLE 16,23,27"/>
    <property type="match status" value="1"/>
</dbReference>
<gene>
    <name evidence="1" type="ORF">S12H4_52674</name>
</gene>
<proteinExistence type="predicted"/>
<feature type="non-terminal residue" evidence="1">
    <location>
        <position position="237"/>
    </location>
</feature>
<dbReference type="Gene3D" id="1.25.40.10">
    <property type="entry name" value="Tetratricopeptide repeat domain"/>
    <property type="match status" value="2"/>
</dbReference>